<dbReference type="Gene3D" id="1.10.357.10">
    <property type="entry name" value="Tetracycline Repressor, domain 2"/>
    <property type="match status" value="1"/>
</dbReference>
<dbReference type="PANTHER" id="PTHR30055">
    <property type="entry name" value="HTH-TYPE TRANSCRIPTIONAL REGULATOR RUTR"/>
    <property type="match status" value="1"/>
</dbReference>
<comment type="caution">
    <text evidence="7">The sequence shown here is derived from an EMBL/GenBank/DDBJ whole genome shotgun (WGS) entry which is preliminary data.</text>
</comment>
<dbReference type="GO" id="GO:0003700">
    <property type="term" value="F:DNA-binding transcription factor activity"/>
    <property type="evidence" value="ECO:0007669"/>
    <property type="project" value="TreeGrafter"/>
</dbReference>
<dbReference type="OrthoDB" id="3825402at2"/>
<evidence type="ECO:0000313" key="8">
    <source>
        <dbReference type="Proteomes" id="UP000307380"/>
    </source>
</evidence>
<accession>A0A4S4FY92</accession>
<evidence type="ECO:0000256" key="5">
    <source>
        <dbReference type="SAM" id="MobiDB-lite"/>
    </source>
</evidence>
<dbReference type="Proteomes" id="UP000307380">
    <property type="component" value="Unassembled WGS sequence"/>
</dbReference>
<dbReference type="InterPro" id="IPR009057">
    <property type="entry name" value="Homeodomain-like_sf"/>
</dbReference>
<keyword evidence="8" id="KW-1185">Reference proteome</keyword>
<evidence type="ECO:0000313" key="7">
    <source>
        <dbReference type="EMBL" id="THG35132.1"/>
    </source>
</evidence>
<dbReference type="PROSITE" id="PS50977">
    <property type="entry name" value="HTH_TETR_2"/>
    <property type="match status" value="1"/>
</dbReference>
<evidence type="ECO:0000256" key="1">
    <source>
        <dbReference type="ARBA" id="ARBA00023015"/>
    </source>
</evidence>
<evidence type="ECO:0000256" key="4">
    <source>
        <dbReference type="PROSITE-ProRule" id="PRU00335"/>
    </source>
</evidence>
<reference evidence="7 8" key="1">
    <citation type="submission" date="2019-04" db="EMBL/GenBank/DDBJ databases">
        <authorList>
            <person name="Jiang L."/>
        </authorList>
    </citation>
    <scope>NUCLEOTIDE SEQUENCE [LARGE SCALE GENOMIC DNA]</scope>
    <source>
        <strain evidence="7 8">YIM 131861</strain>
    </source>
</reference>
<keyword evidence="1" id="KW-0805">Transcription regulation</keyword>
<feature type="domain" description="HTH tetR-type" evidence="6">
    <location>
        <begin position="95"/>
        <end position="155"/>
    </location>
</feature>
<sequence length="298" mass="32262">MPAPVPSGGLRHGASGDRHRSPRPRRARGRPRTRRGRPGAPAACPACRTRWWAPLRWSSQFFSYRLLNVKIDDADAPRKSSPRSYDTSKRRAAAANSRQRIIEAAADLFAEHGYAATTLAHIAARAGVTTKLVVANGPKGSLLMAALERRFGGVEGAGPAEAEAEAARILAEPDPIAMVNGWADYVIDFQQSNIGLWRALTAAASVDADARAAYATAAAGRESALRAGIDLLAERGLLRAGPREQHVATLALLMGFDPYQLMVLDWGWTPERLRSWFIATLMATVLDLDVRRRGGAPR</sequence>
<feature type="DNA-binding region" description="H-T-H motif" evidence="4">
    <location>
        <begin position="118"/>
        <end position="137"/>
    </location>
</feature>
<keyword evidence="2 4" id="KW-0238">DNA-binding</keyword>
<feature type="compositionally biased region" description="Basic residues" evidence="5">
    <location>
        <begin position="20"/>
        <end position="37"/>
    </location>
</feature>
<evidence type="ECO:0000256" key="3">
    <source>
        <dbReference type="ARBA" id="ARBA00023163"/>
    </source>
</evidence>
<evidence type="ECO:0000259" key="6">
    <source>
        <dbReference type="PROSITE" id="PS50977"/>
    </source>
</evidence>
<dbReference type="GO" id="GO:0000976">
    <property type="term" value="F:transcription cis-regulatory region binding"/>
    <property type="evidence" value="ECO:0007669"/>
    <property type="project" value="TreeGrafter"/>
</dbReference>
<organism evidence="7 8">
    <name type="scientific">Orlajensenia flava</name>
    <dbReference type="NCBI Taxonomy" id="2565934"/>
    <lineage>
        <taxon>Bacteria</taxon>
        <taxon>Bacillati</taxon>
        <taxon>Actinomycetota</taxon>
        <taxon>Actinomycetes</taxon>
        <taxon>Micrococcales</taxon>
        <taxon>Microbacteriaceae</taxon>
        <taxon>Orlajensenia</taxon>
    </lineage>
</organism>
<dbReference type="InterPro" id="IPR001647">
    <property type="entry name" value="HTH_TetR"/>
</dbReference>
<dbReference type="EMBL" id="SSSN01000003">
    <property type="protein sequence ID" value="THG35132.1"/>
    <property type="molecule type" value="Genomic_DNA"/>
</dbReference>
<gene>
    <name evidence="7" type="ORF">E6C70_03425</name>
</gene>
<evidence type="ECO:0000256" key="2">
    <source>
        <dbReference type="ARBA" id="ARBA00023125"/>
    </source>
</evidence>
<dbReference type="SUPFAM" id="SSF46689">
    <property type="entry name" value="Homeodomain-like"/>
    <property type="match status" value="1"/>
</dbReference>
<keyword evidence="3" id="KW-0804">Transcription</keyword>
<dbReference type="Pfam" id="PF00440">
    <property type="entry name" value="TetR_N"/>
    <property type="match status" value="1"/>
</dbReference>
<dbReference type="PANTHER" id="PTHR30055:SF234">
    <property type="entry name" value="HTH-TYPE TRANSCRIPTIONAL REGULATOR BETI"/>
    <property type="match status" value="1"/>
</dbReference>
<name>A0A4S4FY92_9MICO</name>
<protein>
    <submittedName>
        <fullName evidence="7">TetR/AcrR family transcriptional regulator</fullName>
    </submittedName>
</protein>
<dbReference type="InterPro" id="IPR050109">
    <property type="entry name" value="HTH-type_TetR-like_transc_reg"/>
</dbReference>
<proteinExistence type="predicted"/>
<feature type="region of interest" description="Disordered" evidence="5">
    <location>
        <begin position="1"/>
        <end position="44"/>
    </location>
</feature>
<dbReference type="AlphaFoldDB" id="A0A4S4FY92"/>